<evidence type="ECO:0000313" key="3">
    <source>
        <dbReference type="Proteomes" id="UP001138661"/>
    </source>
</evidence>
<dbReference type="RefSeq" id="WP_219504865.1">
    <property type="nucleotide sequence ID" value="NZ_JAHXDN010000004.1"/>
</dbReference>
<dbReference type="EMBL" id="JAHXDN010000004">
    <property type="protein sequence ID" value="MBW4709410.1"/>
    <property type="molecule type" value="Genomic_DNA"/>
</dbReference>
<comment type="caution">
    <text evidence="2">The sequence shown here is derived from an EMBL/GenBank/DDBJ whole genome shotgun (WGS) entry which is preliminary data.</text>
</comment>
<proteinExistence type="predicted"/>
<sequence length="212" mass="22573">MSRRWILLLFFYGALMAIGWGISGLISDAIDMKAPGDSASGMIWVMALVCMVYMLASAIPFVPGAEIGLALIAVFGARVALLVYVCMICALSLSFIAGRLVPAAWLSRMFRYLKFHKAAGLVEDTATLSPAACEARVRDLIDNRFLLALLSYRHIALAVAINVPGNTVLGGGGGLALIAGMSRLFSPLGFVVTLMIAVAPIPLTVFMMGYQP</sequence>
<evidence type="ECO:0000256" key="1">
    <source>
        <dbReference type="SAM" id="Phobius"/>
    </source>
</evidence>
<name>A0A9X1JZK6_9RHOB</name>
<protein>
    <submittedName>
        <fullName evidence="2">Uncharacterized protein</fullName>
    </submittedName>
</protein>
<keyword evidence="1" id="KW-1133">Transmembrane helix</keyword>
<keyword evidence="1" id="KW-0472">Membrane</keyword>
<dbReference type="AlphaFoldDB" id="A0A9X1JZK6"/>
<feature type="transmembrane region" description="Helical" evidence="1">
    <location>
        <begin position="42"/>
        <end position="62"/>
    </location>
</feature>
<feature type="transmembrane region" description="Helical" evidence="1">
    <location>
        <begin position="184"/>
        <end position="210"/>
    </location>
</feature>
<reference evidence="2" key="1">
    <citation type="submission" date="2021-07" db="EMBL/GenBank/DDBJ databases">
        <title>Roseobacter insulae sp. nov., isolated from a tidal flat.</title>
        <authorList>
            <person name="Park S."/>
            <person name="Yoon J.-H."/>
        </authorList>
    </citation>
    <scope>NUCLEOTIDE SEQUENCE</scope>
    <source>
        <strain evidence="2">YSTF-M11</strain>
    </source>
</reference>
<feature type="transmembrane region" description="Helical" evidence="1">
    <location>
        <begin position="68"/>
        <end position="101"/>
    </location>
</feature>
<accession>A0A9X1JZK6</accession>
<keyword evidence="3" id="KW-1185">Reference proteome</keyword>
<feature type="transmembrane region" description="Helical" evidence="1">
    <location>
        <begin position="6"/>
        <end position="30"/>
    </location>
</feature>
<organism evidence="2 3">
    <name type="scientific">Roseobacter insulae</name>
    <dbReference type="NCBI Taxonomy" id="2859783"/>
    <lineage>
        <taxon>Bacteria</taxon>
        <taxon>Pseudomonadati</taxon>
        <taxon>Pseudomonadota</taxon>
        <taxon>Alphaproteobacteria</taxon>
        <taxon>Rhodobacterales</taxon>
        <taxon>Roseobacteraceae</taxon>
        <taxon>Roseobacter</taxon>
    </lineage>
</organism>
<gene>
    <name evidence="2" type="ORF">KX928_16590</name>
</gene>
<dbReference type="Proteomes" id="UP001138661">
    <property type="component" value="Unassembled WGS sequence"/>
</dbReference>
<evidence type="ECO:0000313" key="2">
    <source>
        <dbReference type="EMBL" id="MBW4709410.1"/>
    </source>
</evidence>
<keyword evidence="1" id="KW-0812">Transmembrane</keyword>